<sequence>MSRFLIINPGSTSTKIALFQGENSWQLEELASKSLPVEDDVVRRFSDPMEQLQLREDAIAGVLTSAAIEHVDAVAGRGGLTRPLEAGSYAVSDTLIDDLSHHRFGIHASNLGAVLARRFGERFGVPSLIADPVGVDQFEEEARYSGWPSIPRKSMIHALNIRSVAREAAREMGGSAGDFNFIIAHLGGGISVTPMRKGRMIDVNNANEEGPFSPQRTGTLPLCGVIDLAFSGEFSSADEMKRAMVQRGGLFAYLGTPDGREVCKRIAAGDQRAESVYKAMAYQISKEIGAMATALKGKVDAVVLTGGLPHPPLSDWITERCSWIAPVKIIEGEREMLALAQAAARHVCEGEPLLTY</sequence>
<evidence type="ECO:0000256" key="9">
    <source>
        <dbReference type="HAMAP-Rule" id="MF_00542"/>
    </source>
</evidence>
<keyword evidence="6 9" id="KW-0418">Kinase</keyword>
<dbReference type="SUPFAM" id="SSF53067">
    <property type="entry name" value="Actin-like ATPase domain"/>
    <property type="match status" value="2"/>
</dbReference>
<accession>E1RAS8</accession>
<dbReference type="InterPro" id="IPR000890">
    <property type="entry name" value="Aliphatic_acid_kin_short-chain"/>
</dbReference>
<dbReference type="PROSITE" id="PS01075">
    <property type="entry name" value="ACETATE_KINASE_1"/>
    <property type="match status" value="1"/>
</dbReference>
<dbReference type="CDD" id="cd24011">
    <property type="entry name" value="ASKHA_NBD_BK"/>
    <property type="match status" value="1"/>
</dbReference>
<evidence type="ECO:0000313" key="12">
    <source>
        <dbReference type="Proteomes" id="UP000002318"/>
    </source>
</evidence>
<dbReference type="HAMAP" id="MF_00542">
    <property type="entry name" value="Butyrate_kinase"/>
    <property type="match status" value="1"/>
</dbReference>
<evidence type="ECO:0000256" key="2">
    <source>
        <dbReference type="ARBA" id="ARBA00008748"/>
    </source>
</evidence>
<dbReference type="Proteomes" id="UP000002318">
    <property type="component" value="Chromosome"/>
</dbReference>
<proteinExistence type="inferred from homology"/>
<name>E1RAS8_SEDSS</name>
<dbReference type="HOGENOM" id="CLU_048716_0_0_12"/>
<dbReference type="GO" id="GO:0008776">
    <property type="term" value="F:acetate kinase activity"/>
    <property type="evidence" value="ECO:0007669"/>
    <property type="project" value="TreeGrafter"/>
</dbReference>
<dbReference type="Pfam" id="PF00871">
    <property type="entry name" value="Acetate_kinase"/>
    <property type="match status" value="1"/>
</dbReference>
<protein>
    <recommendedName>
        <fullName evidence="9">Probable butyrate kinase</fullName>
        <shortName evidence="9">BK</shortName>
        <ecNumber evidence="9">2.7.2.7</ecNumber>
    </recommendedName>
    <alternativeName>
        <fullName evidence="9">Branched-chain carboxylic acid kinase</fullName>
    </alternativeName>
</protein>
<organism evidence="11 12">
    <name type="scientific">Sediminispirochaeta smaragdinae (strain DSM 11293 / JCM 15392 / SEBR 4228)</name>
    <name type="common">Spirochaeta smaragdinae</name>
    <dbReference type="NCBI Taxonomy" id="573413"/>
    <lineage>
        <taxon>Bacteria</taxon>
        <taxon>Pseudomonadati</taxon>
        <taxon>Spirochaetota</taxon>
        <taxon>Spirochaetia</taxon>
        <taxon>Spirochaetales</taxon>
        <taxon>Spirochaetaceae</taxon>
        <taxon>Sediminispirochaeta</taxon>
    </lineage>
</organism>
<dbReference type="eggNOG" id="COG3426">
    <property type="taxonomic scope" value="Bacteria"/>
</dbReference>
<dbReference type="GO" id="GO:0047761">
    <property type="term" value="F:butyrate kinase activity"/>
    <property type="evidence" value="ECO:0007669"/>
    <property type="project" value="UniProtKB-UniRule"/>
</dbReference>
<dbReference type="InterPro" id="IPR023865">
    <property type="entry name" value="Aliphatic_acid_kinase_CS"/>
</dbReference>
<dbReference type="EC" id="2.7.2.7" evidence="9"/>
<keyword evidence="7 9" id="KW-0067">ATP-binding</keyword>
<dbReference type="PIRSF" id="PIRSF036458">
    <property type="entry name" value="Butyrate_kin"/>
    <property type="match status" value="1"/>
</dbReference>
<evidence type="ECO:0000256" key="5">
    <source>
        <dbReference type="ARBA" id="ARBA00022741"/>
    </source>
</evidence>
<dbReference type="NCBIfam" id="NF002834">
    <property type="entry name" value="PRK03011.1-5"/>
    <property type="match status" value="1"/>
</dbReference>
<evidence type="ECO:0000256" key="10">
    <source>
        <dbReference type="RuleBase" id="RU003835"/>
    </source>
</evidence>
<evidence type="ECO:0000256" key="3">
    <source>
        <dbReference type="ARBA" id="ARBA00022490"/>
    </source>
</evidence>
<dbReference type="KEGG" id="ssm:Spirs_3352"/>
<dbReference type="PANTHER" id="PTHR21060:SF15">
    <property type="entry name" value="ACETATE KINASE-RELATED"/>
    <property type="match status" value="1"/>
</dbReference>
<dbReference type="PANTHER" id="PTHR21060">
    <property type="entry name" value="ACETATE KINASE"/>
    <property type="match status" value="1"/>
</dbReference>
<keyword evidence="3 9" id="KW-0963">Cytoplasm</keyword>
<dbReference type="PRINTS" id="PR00471">
    <property type="entry name" value="ACETATEKNASE"/>
</dbReference>
<dbReference type="NCBIfam" id="TIGR02707">
    <property type="entry name" value="butyr_kinase"/>
    <property type="match status" value="1"/>
</dbReference>
<dbReference type="STRING" id="573413.Spirs_3352"/>
<dbReference type="EMBL" id="CP002116">
    <property type="protein sequence ID" value="ADK82446.1"/>
    <property type="molecule type" value="Genomic_DNA"/>
</dbReference>
<keyword evidence="5 9" id="KW-0547">Nucleotide-binding</keyword>
<dbReference type="InterPro" id="IPR043129">
    <property type="entry name" value="ATPase_NBD"/>
</dbReference>
<evidence type="ECO:0000256" key="1">
    <source>
        <dbReference type="ARBA" id="ARBA00004496"/>
    </source>
</evidence>
<comment type="similarity">
    <text evidence="2 9 10">Belongs to the acetokinase family.</text>
</comment>
<evidence type="ECO:0000256" key="6">
    <source>
        <dbReference type="ARBA" id="ARBA00022777"/>
    </source>
</evidence>
<dbReference type="Gene3D" id="3.30.420.40">
    <property type="match status" value="2"/>
</dbReference>
<evidence type="ECO:0000256" key="7">
    <source>
        <dbReference type="ARBA" id="ARBA00022840"/>
    </source>
</evidence>
<evidence type="ECO:0000256" key="4">
    <source>
        <dbReference type="ARBA" id="ARBA00022679"/>
    </source>
</evidence>
<dbReference type="AlphaFoldDB" id="E1RAS8"/>
<gene>
    <name evidence="9" type="primary">buk</name>
    <name evidence="11" type="ordered locus">Spirs_3352</name>
</gene>
<dbReference type="GO" id="GO:0006083">
    <property type="term" value="P:acetate metabolic process"/>
    <property type="evidence" value="ECO:0007669"/>
    <property type="project" value="TreeGrafter"/>
</dbReference>
<comment type="catalytic activity">
    <reaction evidence="8 9">
        <text>butanoate + ATP = butanoyl phosphate + ADP</text>
        <dbReference type="Rhea" id="RHEA:13585"/>
        <dbReference type="ChEBI" id="CHEBI:17968"/>
        <dbReference type="ChEBI" id="CHEBI:30616"/>
        <dbReference type="ChEBI" id="CHEBI:58079"/>
        <dbReference type="ChEBI" id="CHEBI:456216"/>
        <dbReference type="EC" id="2.7.2.7"/>
    </reaction>
</comment>
<evidence type="ECO:0000256" key="8">
    <source>
        <dbReference type="ARBA" id="ARBA00048596"/>
    </source>
</evidence>
<keyword evidence="4 9" id="KW-0808">Transferase</keyword>
<dbReference type="RefSeq" id="WP_013255905.1">
    <property type="nucleotide sequence ID" value="NC_014364.1"/>
</dbReference>
<dbReference type="GO" id="GO:0005524">
    <property type="term" value="F:ATP binding"/>
    <property type="evidence" value="ECO:0007669"/>
    <property type="project" value="UniProtKB-KW"/>
</dbReference>
<reference evidence="11 12" key="1">
    <citation type="journal article" date="2010" name="Stand. Genomic Sci.">
        <title>Complete genome sequence of Spirochaeta smaragdinae type strain (SEBR 4228).</title>
        <authorList>
            <person name="Mavromatis K."/>
            <person name="Yasawong M."/>
            <person name="Chertkov O."/>
            <person name="Lapidus A."/>
            <person name="Lucas S."/>
            <person name="Nolan M."/>
            <person name="Del Rio T.G."/>
            <person name="Tice H."/>
            <person name="Cheng J.F."/>
            <person name="Pitluck S."/>
            <person name="Liolios K."/>
            <person name="Ivanova N."/>
            <person name="Tapia R."/>
            <person name="Han C."/>
            <person name="Bruce D."/>
            <person name="Goodwin L."/>
            <person name="Pati A."/>
            <person name="Chen A."/>
            <person name="Palaniappan K."/>
            <person name="Land M."/>
            <person name="Hauser L."/>
            <person name="Chang Y.J."/>
            <person name="Jeffries C.D."/>
            <person name="Detter J.C."/>
            <person name="Rohde M."/>
            <person name="Brambilla E."/>
            <person name="Spring S."/>
            <person name="Goker M."/>
            <person name="Sikorski J."/>
            <person name="Woyke T."/>
            <person name="Bristow J."/>
            <person name="Eisen J.A."/>
            <person name="Markowitz V."/>
            <person name="Hugenholtz P."/>
            <person name="Klenk H.P."/>
            <person name="Kyrpides N.C."/>
        </authorList>
    </citation>
    <scope>NUCLEOTIDE SEQUENCE [LARGE SCALE GENOMIC DNA]</scope>
    <source>
        <strain evidence="12">DSM 11293 / JCM 15392 / SEBR 4228</strain>
    </source>
</reference>
<keyword evidence="12" id="KW-1185">Reference proteome</keyword>
<comment type="subcellular location">
    <subcellularLocation>
        <location evidence="1 9">Cytoplasm</location>
    </subcellularLocation>
</comment>
<dbReference type="GO" id="GO:0005737">
    <property type="term" value="C:cytoplasm"/>
    <property type="evidence" value="ECO:0007669"/>
    <property type="project" value="UniProtKB-SubCell"/>
</dbReference>
<evidence type="ECO:0000313" key="11">
    <source>
        <dbReference type="EMBL" id="ADK82446.1"/>
    </source>
</evidence>
<dbReference type="InterPro" id="IPR011245">
    <property type="entry name" value="Butyrate_kin"/>
</dbReference>
<dbReference type="OrthoDB" id="9771859at2"/>